<sequence length="461" mass="50841">MDCRQWNCFSAALDPAVDALATHSPSLATSGARMAAEQEERELGAPSPSPTEDKEITYFPTGKAVLASGADWELRASGDTSVVTLSTRLRQCLCIDRERMEMFRIVFEEEREELERYLEYMESRLLLYPAQCMQTLPMMQSFIDELKAEITEAHSSLQTVEGIAIDVKELTGQLTKEYDNLFSELRSLEQGESPVCQQPEVRNSHMPREADNGTAGDLERIARLQVVEEAVSAKEIEHRMQLTISFTENKRKELVEVGNSVFPSSLNALAPLWAQLFPTAPEQPAAPPPTPNTENEGSVFSEQVSAVGEPQQVPFLQPSAPSFPQQPEVSAEVSMENPTAVESRASNLAFVAPVEAPGPVSELPGTLVPRRPHEIRRGRSRYRRMNPLVNRRATESCCHGDPTFVYSADERSPSRSSNSICSVEKEEEPLKLLRCNSSPHGSAATSSSLDLLSSTNDTADG</sequence>
<reference evidence="2" key="1">
    <citation type="submission" date="2013-10" db="EMBL/GenBank/DDBJ databases">
        <title>Genomic analysis of the causative agents of coccidiosis in chickens.</title>
        <authorList>
            <person name="Reid A.J."/>
            <person name="Blake D."/>
            <person name="Billington K."/>
            <person name="Browne H."/>
            <person name="Dunn M."/>
            <person name="Hung S."/>
            <person name="Kawahara F."/>
            <person name="Miranda-Saavedra D."/>
            <person name="Mourier T."/>
            <person name="Nagra H."/>
            <person name="Otto T.D."/>
            <person name="Rawlings N."/>
            <person name="Sanchez A."/>
            <person name="Sanders M."/>
            <person name="Subramaniam C."/>
            <person name="Tay Y."/>
            <person name="Dear P."/>
            <person name="Doerig C."/>
            <person name="Gruber A."/>
            <person name="Parkinson J."/>
            <person name="Shirley M."/>
            <person name="Wan K.L."/>
            <person name="Berriman M."/>
            <person name="Tomley F."/>
            <person name="Pain A."/>
        </authorList>
    </citation>
    <scope>NUCLEOTIDE SEQUENCE [LARGE SCALE GENOMIC DNA]</scope>
    <source>
        <strain evidence="2">Houghton</strain>
    </source>
</reference>
<dbReference type="OrthoDB" id="10514433at2759"/>
<name>U6K7W9_9EIME</name>
<evidence type="ECO:0000313" key="2">
    <source>
        <dbReference type="EMBL" id="CDJ32901.1"/>
    </source>
</evidence>
<accession>U6K7W9</accession>
<feature type="region of interest" description="Disordered" evidence="1">
    <location>
        <begin position="279"/>
        <end position="301"/>
    </location>
</feature>
<dbReference type="VEuPathDB" id="ToxoDB:EMH_0014110"/>
<proteinExistence type="predicted"/>
<organism evidence="2 3">
    <name type="scientific">Eimeria mitis</name>
    <dbReference type="NCBI Taxonomy" id="44415"/>
    <lineage>
        <taxon>Eukaryota</taxon>
        <taxon>Sar</taxon>
        <taxon>Alveolata</taxon>
        <taxon>Apicomplexa</taxon>
        <taxon>Conoidasida</taxon>
        <taxon>Coccidia</taxon>
        <taxon>Eucoccidiorida</taxon>
        <taxon>Eimeriorina</taxon>
        <taxon>Eimeriidae</taxon>
        <taxon>Eimeria</taxon>
    </lineage>
</organism>
<dbReference type="GeneID" id="25376371"/>
<gene>
    <name evidence="2" type="ORF">EMH_0014110</name>
</gene>
<dbReference type="RefSeq" id="XP_013355465.1">
    <property type="nucleotide sequence ID" value="XM_013500011.1"/>
</dbReference>
<dbReference type="Proteomes" id="UP000030744">
    <property type="component" value="Unassembled WGS sequence"/>
</dbReference>
<dbReference type="AlphaFoldDB" id="U6K7W9"/>
<reference evidence="2" key="2">
    <citation type="submission" date="2013-10" db="EMBL/GenBank/DDBJ databases">
        <authorList>
            <person name="Aslett M."/>
        </authorList>
    </citation>
    <scope>NUCLEOTIDE SEQUENCE [LARGE SCALE GENOMIC DNA]</scope>
    <source>
        <strain evidence="2">Houghton</strain>
    </source>
</reference>
<evidence type="ECO:0000313" key="3">
    <source>
        <dbReference type="Proteomes" id="UP000030744"/>
    </source>
</evidence>
<feature type="region of interest" description="Disordered" evidence="1">
    <location>
        <begin position="28"/>
        <end position="54"/>
    </location>
</feature>
<evidence type="ECO:0000256" key="1">
    <source>
        <dbReference type="SAM" id="MobiDB-lite"/>
    </source>
</evidence>
<protein>
    <submittedName>
        <fullName evidence="2">Uncharacterized protein</fullName>
    </submittedName>
</protein>
<dbReference type="EMBL" id="HG684648">
    <property type="protein sequence ID" value="CDJ32901.1"/>
    <property type="molecule type" value="Genomic_DNA"/>
</dbReference>
<feature type="compositionally biased region" description="Low complexity" evidence="1">
    <location>
        <begin position="437"/>
        <end position="461"/>
    </location>
</feature>
<feature type="region of interest" description="Disordered" evidence="1">
    <location>
        <begin position="434"/>
        <end position="461"/>
    </location>
</feature>
<keyword evidence="3" id="KW-1185">Reference proteome</keyword>